<gene>
    <name evidence="2" type="ORF">BRCON_0860</name>
</gene>
<evidence type="ECO:0000313" key="2">
    <source>
        <dbReference type="EMBL" id="AXA35637.1"/>
    </source>
</evidence>
<keyword evidence="1" id="KW-0812">Transmembrane</keyword>
<dbReference type="AlphaFoldDB" id="A0A2Z4Y333"/>
<sequence length="393" mass="43627">MIATISFMRQTPVAAVRNHRFAAFDVEPKLGGYLRQMQNLNSKRTDWLRGACDGEYDSCKASPRSVRASDSDSAAIIMSTPRALWPFFIGLFLCLALLVGRPTAMSAQVLTPEIISQTSLRALLNAEEELQKRRISVIWRKGRLYFYPAKSHVLLYASEDTPWSILGQIPLPEPLWRMQAIGFASEADRVFFVGEGPDSGNGVIYITRVRPADAYGTAYRIRSDDLETVTISAPGKEVPRHFVPTMIAPGPSGETFWLGAETPEGNVLLRAVLQDSSLKFRVTHRRAEIVEVVRVRDRLPQEPDIAMKSILWDASGLFVATAPVRGQRGGGTSRLWLFPWGGGEPTLIIPAVFKRFDLEALAHSPASLFVGARDRTAERFCVGIIPKLHASHR</sequence>
<reference evidence="2 3" key="1">
    <citation type="submission" date="2018-05" db="EMBL/GenBank/DDBJ databases">
        <title>A metagenomic window into the 2 km-deep terrestrial subsurface aquifer revealed taxonomically and functionally diverse microbial community comprising novel uncultured bacterial lineages.</title>
        <authorList>
            <person name="Kadnikov V.V."/>
            <person name="Mardanov A.V."/>
            <person name="Beletsky A.V."/>
            <person name="Banks D."/>
            <person name="Pimenov N.V."/>
            <person name="Frank Y.A."/>
            <person name="Karnachuk O.V."/>
            <person name="Ravin N.V."/>
        </authorList>
    </citation>
    <scope>NUCLEOTIDE SEQUENCE [LARGE SCALE GENOMIC DNA]</scope>
    <source>
        <strain evidence="2">BY</strain>
    </source>
</reference>
<accession>A0A2Z4Y333</accession>
<proteinExistence type="predicted"/>
<keyword evidence="1" id="KW-1133">Transmembrane helix</keyword>
<feature type="transmembrane region" description="Helical" evidence="1">
    <location>
        <begin position="83"/>
        <end position="100"/>
    </location>
</feature>
<dbReference type="EMBL" id="CP030759">
    <property type="protein sequence ID" value="AXA35637.1"/>
    <property type="molecule type" value="Genomic_DNA"/>
</dbReference>
<evidence type="ECO:0000256" key="1">
    <source>
        <dbReference type="SAM" id="Phobius"/>
    </source>
</evidence>
<dbReference type="KEGG" id="schv:BRCON_0860"/>
<dbReference type="Proteomes" id="UP000262583">
    <property type="component" value="Chromosome"/>
</dbReference>
<keyword evidence="1" id="KW-0472">Membrane</keyword>
<name>A0A2Z4Y333_SUMC1</name>
<organism evidence="2 3">
    <name type="scientific">Sumerlaea chitinivorans</name>
    <dbReference type="NCBI Taxonomy" id="2250252"/>
    <lineage>
        <taxon>Bacteria</taxon>
        <taxon>Candidatus Sumerlaeota</taxon>
        <taxon>Candidatus Sumerlaeia</taxon>
        <taxon>Candidatus Sumerlaeales</taxon>
        <taxon>Candidatus Sumerlaeaceae</taxon>
        <taxon>Candidatus Sumerlaea</taxon>
    </lineage>
</organism>
<protein>
    <submittedName>
        <fullName evidence="2">Uncharacterized protein</fullName>
    </submittedName>
</protein>
<evidence type="ECO:0000313" key="3">
    <source>
        <dbReference type="Proteomes" id="UP000262583"/>
    </source>
</evidence>